<evidence type="ECO:0000256" key="1">
    <source>
        <dbReference type="SAM" id="MobiDB-lite"/>
    </source>
</evidence>
<dbReference type="EMBL" id="GG745337">
    <property type="protein sequence ID" value="KNE61152.1"/>
    <property type="molecule type" value="Genomic_DNA"/>
</dbReference>
<dbReference type="VEuPathDB" id="FungiDB:AMAG_06903"/>
<evidence type="ECO:0000313" key="3">
    <source>
        <dbReference type="Proteomes" id="UP000054350"/>
    </source>
</evidence>
<feature type="region of interest" description="Disordered" evidence="1">
    <location>
        <begin position="194"/>
        <end position="262"/>
    </location>
</feature>
<dbReference type="Proteomes" id="UP000054350">
    <property type="component" value="Unassembled WGS sequence"/>
</dbReference>
<protein>
    <submittedName>
        <fullName evidence="2">Uncharacterized protein</fullName>
    </submittedName>
</protein>
<feature type="compositionally biased region" description="Basic residues" evidence="1">
    <location>
        <begin position="383"/>
        <end position="392"/>
    </location>
</feature>
<reference evidence="3" key="2">
    <citation type="submission" date="2009-11" db="EMBL/GenBank/DDBJ databases">
        <title>The Genome Sequence of Allomyces macrogynus strain ATCC 38327.</title>
        <authorList>
            <consortium name="The Broad Institute Genome Sequencing Platform"/>
            <person name="Russ C."/>
            <person name="Cuomo C."/>
            <person name="Shea T."/>
            <person name="Young S.K."/>
            <person name="Zeng Q."/>
            <person name="Koehrsen M."/>
            <person name="Haas B."/>
            <person name="Borodovsky M."/>
            <person name="Guigo R."/>
            <person name="Alvarado L."/>
            <person name="Berlin A."/>
            <person name="Borenstein D."/>
            <person name="Chen Z."/>
            <person name="Engels R."/>
            <person name="Freedman E."/>
            <person name="Gellesch M."/>
            <person name="Goldberg J."/>
            <person name="Griggs A."/>
            <person name="Gujja S."/>
            <person name="Heiman D."/>
            <person name="Hepburn T."/>
            <person name="Howarth C."/>
            <person name="Jen D."/>
            <person name="Larson L."/>
            <person name="Lewis B."/>
            <person name="Mehta T."/>
            <person name="Park D."/>
            <person name="Pearson M."/>
            <person name="Roberts A."/>
            <person name="Saif S."/>
            <person name="Shenoy N."/>
            <person name="Sisk P."/>
            <person name="Stolte C."/>
            <person name="Sykes S."/>
            <person name="Walk T."/>
            <person name="White J."/>
            <person name="Yandava C."/>
            <person name="Burger G."/>
            <person name="Gray M.W."/>
            <person name="Holland P.W.H."/>
            <person name="King N."/>
            <person name="Lang F.B.F."/>
            <person name="Roger A.J."/>
            <person name="Ruiz-Trillo I."/>
            <person name="Lander E."/>
            <person name="Nusbaum C."/>
        </authorList>
    </citation>
    <scope>NUCLEOTIDE SEQUENCE [LARGE SCALE GENOMIC DNA]</scope>
    <source>
        <strain evidence="3">ATCC 38327</strain>
    </source>
</reference>
<feature type="compositionally biased region" description="Gly residues" evidence="1">
    <location>
        <begin position="97"/>
        <end position="112"/>
    </location>
</feature>
<feature type="region of interest" description="Disordered" evidence="1">
    <location>
        <begin position="1"/>
        <end position="38"/>
    </location>
</feature>
<feature type="compositionally biased region" description="Low complexity" evidence="1">
    <location>
        <begin position="194"/>
        <end position="203"/>
    </location>
</feature>
<organism evidence="2 3">
    <name type="scientific">Allomyces macrogynus (strain ATCC 38327)</name>
    <name type="common">Allomyces javanicus var. macrogynus</name>
    <dbReference type="NCBI Taxonomy" id="578462"/>
    <lineage>
        <taxon>Eukaryota</taxon>
        <taxon>Fungi</taxon>
        <taxon>Fungi incertae sedis</taxon>
        <taxon>Blastocladiomycota</taxon>
        <taxon>Blastocladiomycetes</taxon>
        <taxon>Blastocladiales</taxon>
        <taxon>Blastocladiaceae</taxon>
        <taxon>Allomyces</taxon>
    </lineage>
</organism>
<feature type="region of interest" description="Disordered" evidence="1">
    <location>
        <begin position="92"/>
        <end position="114"/>
    </location>
</feature>
<feature type="region of interest" description="Disordered" evidence="1">
    <location>
        <begin position="499"/>
        <end position="593"/>
    </location>
</feature>
<dbReference type="OrthoDB" id="5596305at2759"/>
<evidence type="ECO:0000313" key="2">
    <source>
        <dbReference type="EMBL" id="KNE61152.1"/>
    </source>
</evidence>
<dbReference type="OMA" id="AWWESEL"/>
<sequence>MDSSQQQPPRGPGPGPTPTAVANAGDNDETPNARAPRHVYGYTSHHHVPAGAPEWRGITETAPVAGTSSWPPPPPMHPLSPFERAHMQPLGAAAAAPGGGGGGGGAGAGGAAGAVAAPTPTAAVAIHAPADNNSSMPAWDNTGGNHARYTRADRDRPSFAPSPGWPHATDAAALDAHNSTASRPGSLHAAVPAAATGTDTTPPGSGGPTAGASRRGPVAAAATTPSMTGPVARGHSGFAHAAAARQGPPPLPVAHDLDDPYAPRPAIASRMQPGPGPGPGGAAAGEGGEGRHLSLYGGGNLAPPAPLESTTAFYGTPTDRDVPVIDAASAGHAQFEQQHAAAPSSWEMAGRLQDPPPMYHHAHAPAAGRGWYAAPADYYHHPHLHPHTHAHVHPQPMHATPPADRAATSTVDPYGYRGWDARQAAAYAPPPPPPPPPGPEYYASYGSGGRWVASVRAGLETRRTETMPQLGGMGPEYGPAPTSAYAVYPPPHAHGRLFGGHGAAVGTPSPRTVTHDVPPPPSGPVAATARTTRPAATASSAAPANAARMGTSAAAAPAPPLPPAATTGGGDASDRDSDQDCDDAPSRKRRADRQYNVFDVQSYELMLESLRLATDTGSRDALLDLLRARIPEAAKRKKWKRLMSKLRLMDADRMPNATRTQYIAWWESELIIVPQEEWPIIMREAHQSDLPLDKHRSSRQTQLAVRQRYETRRSRGGLTMEVIDNFCCACPCYRTLVQSVHERAVGVPDDEEAGAEAE</sequence>
<reference evidence="2 3" key="1">
    <citation type="submission" date="2009-11" db="EMBL/GenBank/DDBJ databases">
        <title>Annotation of Allomyces macrogynus ATCC 38327.</title>
        <authorList>
            <consortium name="The Broad Institute Genome Sequencing Platform"/>
            <person name="Russ C."/>
            <person name="Cuomo C."/>
            <person name="Burger G."/>
            <person name="Gray M.W."/>
            <person name="Holland P.W.H."/>
            <person name="King N."/>
            <person name="Lang F.B.F."/>
            <person name="Roger A.J."/>
            <person name="Ruiz-Trillo I."/>
            <person name="Young S.K."/>
            <person name="Zeng Q."/>
            <person name="Gargeya S."/>
            <person name="Fitzgerald M."/>
            <person name="Haas B."/>
            <person name="Abouelleil A."/>
            <person name="Alvarado L."/>
            <person name="Arachchi H.M."/>
            <person name="Berlin A."/>
            <person name="Chapman S.B."/>
            <person name="Gearin G."/>
            <person name="Goldberg J."/>
            <person name="Griggs A."/>
            <person name="Gujja S."/>
            <person name="Hansen M."/>
            <person name="Heiman D."/>
            <person name="Howarth C."/>
            <person name="Larimer J."/>
            <person name="Lui A."/>
            <person name="MacDonald P.J.P."/>
            <person name="McCowen C."/>
            <person name="Montmayeur A."/>
            <person name="Murphy C."/>
            <person name="Neiman D."/>
            <person name="Pearson M."/>
            <person name="Priest M."/>
            <person name="Roberts A."/>
            <person name="Saif S."/>
            <person name="Shea T."/>
            <person name="Sisk P."/>
            <person name="Stolte C."/>
            <person name="Sykes S."/>
            <person name="Wortman J."/>
            <person name="Nusbaum C."/>
            <person name="Birren B."/>
        </authorList>
    </citation>
    <scope>NUCLEOTIDE SEQUENCE [LARGE SCALE GENOMIC DNA]</scope>
    <source>
        <strain evidence="2 3">ATCC 38327</strain>
    </source>
</reference>
<gene>
    <name evidence="2" type="ORF">AMAG_06903</name>
</gene>
<feature type="region of interest" description="Disordered" evidence="1">
    <location>
        <begin position="383"/>
        <end position="415"/>
    </location>
</feature>
<feature type="compositionally biased region" description="Low complexity" evidence="1">
    <location>
        <begin position="526"/>
        <end position="556"/>
    </location>
</feature>
<keyword evidence="3" id="KW-1185">Reference proteome</keyword>
<proteinExistence type="predicted"/>
<accession>A0A0L0SFC9</accession>
<name>A0A0L0SFC9_ALLM3</name>
<feature type="region of interest" description="Disordered" evidence="1">
    <location>
        <begin position="131"/>
        <end position="170"/>
    </location>
</feature>
<dbReference type="AlphaFoldDB" id="A0A0L0SFC9"/>